<name>A0ACB0Z1J4_MELEN</name>
<comment type="caution">
    <text evidence="1">The sequence shown here is derived from an EMBL/GenBank/DDBJ whole genome shotgun (WGS) entry which is preliminary data.</text>
</comment>
<evidence type="ECO:0000313" key="2">
    <source>
        <dbReference type="Proteomes" id="UP001497535"/>
    </source>
</evidence>
<protein>
    <submittedName>
        <fullName evidence="1">Uncharacterized protein</fullName>
    </submittedName>
</protein>
<proteinExistence type="predicted"/>
<dbReference type="EMBL" id="CAVMJV010000023">
    <property type="protein sequence ID" value="CAK5072822.1"/>
    <property type="molecule type" value="Genomic_DNA"/>
</dbReference>
<dbReference type="Proteomes" id="UP001497535">
    <property type="component" value="Unassembled WGS sequence"/>
</dbReference>
<evidence type="ECO:0000313" key="1">
    <source>
        <dbReference type="EMBL" id="CAK5072822.1"/>
    </source>
</evidence>
<sequence length="648" mass="75599">MENDADGIILTFINLLTAQLQIEEIFSFDEVRYLLPILIKMIQTGELTFKSDFDFKFKDAFEFIKKDMGEKSVELLKPENADNGDKQEIANIIFALLFILYKNQKAKFDYLCGKLDEKNSAEILQLLKRLDNFDRLSPIPFTSILNNSSNNLFSSNNSNFQIFSSQNQKDKLEEISKYKIKSAELEAKYNQIESINFKLNEQLGNAQNEFIDLENKYENLKQADNEKQGSLELLNIQLREITDELETCRYNNSQLQRELKSLNERHSRAFQKSANDLKSKEDEVKLLYIRLDALVKQITEKDSSENKLKFMEQQIANQQGTIGELRSGLEQALDRANFAETELIKYKRLQNNNTSIQNNTNSNTDNSISLHDDLNSCKITENLSNLNDLFDNQTASQSDDFAKLKTRLELIQYEKRELENENKEFCLKFKEFSNSQSKNILEKAKEIERFKQECESNQNELKRMQQKEINLIEKNKLIEEENNQLKTSIKKLEDSIDKAAQVISEYSNSYLDQQQQFSAVDYLQLKHEINKLQTENERLLSKMDQLRHEATQEQRLITQNWYQSQLDLLKARHYFGASSSISSSMRSSLIDNNNCSNRCSTPNNQQQQQQLPPSEEIKNSSLSNTQKSFFRRTDLNNTTNFNSFPPHR</sequence>
<gene>
    <name evidence="1" type="ORF">MENTE1834_LOCUS19459</name>
</gene>
<keyword evidence="2" id="KW-1185">Reference proteome</keyword>
<accession>A0ACB0Z1J4</accession>
<reference evidence="1" key="1">
    <citation type="submission" date="2023-11" db="EMBL/GenBank/DDBJ databases">
        <authorList>
            <person name="Poullet M."/>
        </authorList>
    </citation>
    <scope>NUCLEOTIDE SEQUENCE</scope>
    <source>
        <strain evidence="1">E1834</strain>
    </source>
</reference>
<organism evidence="1 2">
    <name type="scientific">Meloidogyne enterolobii</name>
    <name type="common">Root-knot nematode worm</name>
    <name type="synonym">Meloidogyne mayaguensis</name>
    <dbReference type="NCBI Taxonomy" id="390850"/>
    <lineage>
        <taxon>Eukaryota</taxon>
        <taxon>Metazoa</taxon>
        <taxon>Ecdysozoa</taxon>
        <taxon>Nematoda</taxon>
        <taxon>Chromadorea</taxon>
        <taxon>Rhabditida</taxon>
        <taxon>Tylenchina</taxon>
        <taxon>Tylenchomorpha</taxon>
        <taxon>Tylenchoidea</taxon>
        <taxon>Meloidogynidae</taxon>
        <taxon>Meloidogyninae</taxon>
        <taxon>Meloidogyne</taxon>
    </lineage>
</organism>